<dbReference type="GO" id="GO:0004760">
    <property type="term" value="F:L-serine-pyruvate transaminase activity"/>
    <property type="evidence" value="ECO:0007669"/>
    <property type="project" value="TreeGrafter"/>
</dbReference>
<evidence type="ECO:0000259" key="11">
    <source>
        <dbReference type="Pfam" id="PF00266"/>
    </source>
</evidence>
<dbReference type="FunFam" id="3.40.640.10:FF:000027">
    <property type="entry name" value="Serine--pyruvate aminotransferase, mitochondrial"/>
    <property type="match status" value="1"/>
</dbReference>
<dbReference type="PANTHER" id="PTHR21152">
    <property type="entry name" value="AMINOTRANSFERASE CLASS V"/>
    <property type="match status" value="1"/>
</dbReference>
<evidence type="ECO:0000256" key="4">
    <source>
        <dbReference type="ARBA" id="ARBA00022576"/>
    </source>
</evidence>
<keyword evidence="6 8" id="KW-0663">Pyridoxal phosphate</keyword>
<dbReference type="InterPro" id="IPR015424">
    <property type="entry name" value="PyrdxlP-dep_Trfase"/>
</dbReference>
<dbReference type="PANTHER" id="PTHR21152:SF24">
    <property type="entry name" value="ALANINE--GLYOXYLATE AMINOTRANSFERASE 1"/>
    <property type="match status" value="1"/>
</dbReference>
<dbReference type="InterPro" id="IPR015422">
    <property type="entry name" value="PyrdxlP-dep_Trfase_small"/>
</dbReference>
<dbReference type="FunFam" id="3.90.1150.10:FF:000049">
    <property type="entry name" value="Alanine-glyoxylate aminotransferase 1"/>
    <property type="match status" value="1"/>
</dbReference>
<evidence type="ECO:0000256" key="6">
    <source>
        <dbReference type="ARBA" id="ARBA00022898"/>
    </source>
</evidence>
<gene>
    <name evidence="12" type="ORF">V865_001349</name>
</gene>
<evidence type="ECO:0000313" key="13">
    <source>
        <dbReference type="Proteomes" id="UP001358614"/>
    </source>
</evidence>
<keyword evidence="4" id="KW-0032">Aminotransferase</keyword>
<evidence type="ECO:0000256" key="2">
    <source>
        <dbReference type="ARBA" id="ARBA00009236"/>
    </source>
</evidence>
<dbReference type="EC" id="2.6.1.44" evidence="3"/>
<organism evidence="12 13">
    <name type="scientific">Kwoniella europaea PYCC6329</name>
    <dbReference type="NCBI Taxonomy" id="1423913"/>
    <lineage>
        <taxon>Eukaryota</taxon>
        <taxon>Fungi</taxon>
        <taxon>Dikarya</taxon>
        <taxon>Basidiomycota</taxon>
        <taxon>Agaricomycotina</taxon>
        <taxon>Tremellomycetes</taxon>
        <taxon>Tremellales</taxon>
        <taxon>Cryptococcaceae</taxon>
        <taxon>Kwoniella</taxon>
    </lineage>
</organism>
<reference evidence="12 13" key="1">
    <citation type="submission" date="2024-01" db="EMBL/GenBank/DDBJ databases">
        <title>Comparative genomics of Cryptococcus and Kwoniella reveals pathogenesis evolution and contrasting modes of karyotype evolution via chromosome fusion or intercentromeric recombination.</title>
        <authorList>
            <person name="Coelho M.A."/>
            <person name="David-Palma M."/>
            <person name="Shea T."/>
            <person name="Bowers K."/>
            <person name="McGinley-Smith S."/>
            <person name="Mohammad A.W."/>
            <person name="Gnirke A."/>
            <person name="Yurkov A.M."/>
            <person name="Nowrousian M."/>
            <person name="Sun S."/>
            <person name="Cuomo C.A."/>
            <person name="Heitman J."/>
        </authorList>
    </citation>
    <scope>NUCLEOTIDE SEQUENCE [LARGE SCALE GENOMIC DNA]</scope>
    <source>
        <strain evidence="12 13">PYCC6329</strain>
    </source>
</reference>
<evidence type="ECO:0000256" key="1">
    <source>
        <dbReference type="ARBA" id="ARBA00001933"/>
    </source>
</evidence>
<evidence type="ECO:0000256" key="7">
    <source>
        <dbReference type="PIRSR" id="PIRSR000524-1"/>
    </source>
</evidence>
<dbReference type="GO" id="GO:0005777">
    <property type="term" value="C:peroxisome"/>
    <property type="evidence" value="ECO:0007669"/>
    <property type="project" value="TreeGrafter"/>
</dbReference>
<comment type="similarity">
    <text evidence="2 9">Belongs to the class-V pyridoxal-phosphate-dependent aminotransferase family.</text>
</comment>
<dbReference type="EMBL" id="CP144089">
    <property type="protein sequence ID" value="WWD03298.1"/>
    <property type="molecule type" value="Genomic_DNA"/>
</dbReference>
<evidence type="ECO:0000313" key="12">
    <source>
        <dbReference type="EMBL" id="WWD03298.1"/>
    </source>
</evidence>
<dbReference type="GO" id="GO:0019265">
    <property type="term" value="P:glycine biosynthetic process, by transamination of glyoxylate"/>
    <property type="evidence" value="ECO:0007669"/>
    <property type="project" value="TreeGrafter"/>
</dbReference>
<dbReference type="InterPro" id="IPR000192">
    <property type="entry name" value="Aminotrans_V_dom"/>
</dbReference>
<evidence type="ECO:0000256" key="3">
    <source>
        <dbReference type="ARBA" id="ARBA00013049"/>
    </source>
</evidence>
<evidence type="ECO:0000256" key="8">
    <source>
        <dbReference type="PIRSR" id="PIRSR000524-50"/>
    </source>
</evidence>
<dbReference type="Proteomes" id="UP001358614">
    <property type="component" value="Chromosome 1"/>
</dbReference>
<dbReference type="KEGG" id="ker:91100153"/>
<feature type="modified residue" description="N6-(pyridoxal phosphate)lysine" evidence="8">
    <location>
        <position position="237"/>
    </location>
</feature>
<name>A0AAX4KBN4_9TREE</name>
<dbReference type="InterPro" id="IPR020578">
    <property type="entry name" value="Aminotrans_V_PyrdxlP_BS"/>
</dbReference>
<keyword evidence="13" id="KW-1185">Reference proteome</keyword>
<sequence>MAQSVLRQSIRSINPLRGNLRPVLPIIARSFGTSTFKMSEFKQADHKLLVIPGPIEFSDPVLLANATPGTAHTSPAFIPVFGESLKLLRKVLLSTEESGSQPILLAGSGTLGWDAVGVNLVERGDEVVVLNTGYFGDSFAECLEIYGAKVNQVKAEVGNIPTDEAIISALSSKPKIITITHVDTSTGVLSPAAHIASLVKKHSPDTLIVLDAVCSVASEEIKFDEWGLDVVISATQKGLGVPPGLSVVLASKRAVEVSENRKTPQQGYYISWKKWIPIMKNYEAGKPSYFATPPVQLIYALNTSLKSIVSKPISERVEAHKAASKYIKDELSAIGLDFVPKSRDIAANGMTAVRFPKGLQAPDVLPKLAERDIVVAAGLHKAIVTEYFRIGHMGVTAVDRQRGDLEKVIKGIKEVLGKN</sequence>
<dbReference type="AlphaFoldDB" id="A0AAX4KBN4"/>
<evidence type="ECO:0000256" key="9">
    <source>
        <dbReference type="RuleBase" id="RU004075"/>
    </source>
</evidence>
<dbReference type="RefSeq" id="XP_066081265.1">
    <property type="nucleotide sequence ID" value="XM_066225168.1"/>
</dbReference>
<dbReference type="GO" id="GO:0008453">
    <property type="term" value="F:alanine-glyoxylate transaminase activity"/>
    <property type="evidence" value="ECO:0007669"/>
    <property type="project" value="UniProtKB-EC"/>
</dbReference>
<feature type="binding site" evidence="7">
    <location>
        <position position="389"/>
    </location>
    <ligand>
        <name>substrate</name>
    </ligand>
</feature>
<dbReference type="Gene3D" id="3.90.1150.10">
    <property type="entry name" value="Aspartate Aminotransferase, domain 1"/>
    <property type="match status" value="1"/>
</dbReference>
<keyword evidence="5" id="KW-0808">Transferase</keyword>
<dbReference type="GeneID" id="91100153"/>
<dbReference type="Gene3D" id="3.40.640.10">
    <property type="entry name" value="Type I PLP-dependent aspartate aminotransferase-like (Major domain)"/>
    <property type="match status" value="1"/>
</dbReference>
<dbReference type="PIRSF" id="PIRSF000524">
    <property type="entry name" value="SPT"/>
    <property type="match status" value="1"/>
</dbReference>
<dbReference type="InterPro" id="IPR024169">
    <property type="entry name" value="SP_NH2Trfase/AEP_transaminase"/>
</dbReference>
<feature type="domain" description="Aminotransferase class V" evidence="11">
    <location>
        <begin position="106"/>
        <end position="387"/>
    </location>
</feature>
<evidence type="ECO:0000256" key="10">
    <source>
        <dbReference type="RuleBase" id="RU004504"/>
    </source>
</evidence>
<proteinExistence type="inferred from homology"/>
<protein>
    <recommendedName>
        <fullName evidence="3">alanine--glyoxylate transaminase</fullName>
        <ecNumber evidence="3">2.6.1.44</ecNumber>
    </recommendedName>
</protein>
<dbReference type="Pfam" id="PF00266">
    <property type="entry name" value="Aminotran_5"/>
    <property type="match status" value="1"/>
</dbReference>
<accession>A0AAX4KBN4</accession>
<dbReference type="SUPFAM" id="SSF53383">
    <property type="entry name" value="PLP-dependent transferases"/>
    <property type="match status" value="1"/>
</dbReference>
<comment type="cofactor">
    <cofactor evidence="1 8 10">
        <name>pyridoxal 5'-phosphate</name>
        <dbReference type="ChEBI" id="CHEBI:597326"/>
    </cofactor>
</comment>
<evidence type="ECO:0000256" key="5">
    <source>
        <dbReference type="ARBA" id="ARBA00022679"/>
    </source>
</evidence>
<dbReference type="InterPro" id="IPR015421">
    <property type="entry name" value="PyrdxlP-dep_Trfase_major"/>
</dbReference>
<dbReference type="PROSITE" id="PS00595">
    <property type="entry name" value="AA_TRANSFER_CLASS_5"/>
    <property type="match status" value="1"/>
</dbReference>